<organism evidence="2 3">
    <name type="scientific">Sphingorhabdus arenilitoris</name>
    <dbReference type="NCBI Taxonomy" id="1490041"/>
    <lineage>
        <taxon>Bacteria</taxon>
        <taxon>Pseudomonadati</taxon>
        <taxon>Pseudomonadota</taxon>
        <taxon>Alphaproteobacteria</taxon>
        <taxon>Sphingomonadales</taxon>
        <taxon>Sphingomonadaceae</taxon>
        <taxon>Sphingorhabdus</taxon>
    </lineage>
</organism>
<dbReference type="Proteomes" id="UP001595887">
    <property type="component" value="Unassembled WGS sequence"/>
</dbReference>
<dbReference type="PROSITE" id="PS51257">
    <property type="entry name" value="PROKAR_LIPOPROTEIN"/>
    <property type="match status" value="1"/>
</dbReference>
<evidence type="ECO:0008006" key="4">
    <source>
        <dbReference type="Google" id="ProtNLM"/>
    </source>
</evidence>
<protein>
    <recommendedName>
        <fullName evidence="4">Lipoprotein</fullName>
    </recommendedName>
</protein>
<dbReference type="RefSeq" id="WP_381422457.1">
    <property type="nucleotide sequence ID" value="NZ_JBHSDH010000013.1"/>
</dbReference>
<keyword evidence="1" id="KW-1133">Transmembrane helix</keyword>
<keyword evidence="3" id="KW-1185">Reference proteome</keyword>
<proteinExistence type="predicted"/>
<evidence type="ECO:0000256" key="1">
    <source>
        <dbReference type="SAM" id="Phobius"/>
    </source>
</evidence>
<comment type="caution">
    <text evidence="2">The sequence shown here is derived from an EMBL/GenBank/DDBJ whole genome shotgun (WGS) entry which is preliminary data.</text>
</comment>
<name>A0ABV8RFV6_9SPHN</name>
<keyword evidence="1" id="KW-0812">Transmembrane</keyword>
<gene>
    <name evidence="2" type="ORF">ACFOWX_06560</name>
</gene>
<sequence>MRFEHYISMIIIIVISAAMLSGCATTGVGATSSSPPQALIGDWLLDAEQAASDGNMTLLAQLVRKLENEGVQPQDGMDDPMPRWRKMAAAELAAMPPYRGRALGPAYRRGTLAAGQKLTVNQTFLAGQNASVSLSSTNSDKVLLTISDKDQKRKCEAARKCRWMPLFTQRYEISLINRGGKSANYYLVVN</sequence>
<accession>A0ABV8RFV6</accession>
<feature type="transmembrane region" description="Helical" evidence="1">
    <location>
        <begin position="6"/>
        <end position="30"/>
    </location>
</feature>
<keyword evidence="1" id="KW-0472">Membrane</keyword>
<reference evidence="3" key="1">
    <citation type="journal article" date="2019" name="Int. J. Syst. Evol. Microbiol.">
        <title>The Global Catalogue of Microorganisms (GCM) 10K type strain sequencing project: providing services to taxonomists for standard genome sequencing and annotation.</title>
        <authorList>
            <consortium name="The Broad Institute Genomics Platform"/>
            <consortium name="The Broad Institute Genome Sequencing Center for Infectious Disease"/>
            <person name="Wu L."/>
            <person name="Ma J."/>
        </authorList>
    </citation>
    <scope>NUCLEOTIDE SEQUENCE [LARGE SCALE GENOMIC DNA]</scope>
    <source>
        <strain evidence="3">CECT 8531</strain>
    </source>
</reference>
<dbReference type="EMBL" id="JBHSDH010000013">
    <property type="protein sequence ID" value="MFC4292073.1"/>
    <property type="molecule type" value="Genomic_DNA"/>
</dbReference>
<evidence type="ECO:0000313" key="3">
    <source>
        <dbReference type="Proteomes" id="UP001595887"/>
    </source>
</evidence>
<evidence type="ECO:0000313" key="2">
    <source>
        <dbReference type="EMBL" id="MFC4292073.1"/>
    </source>
</evidence>